<protein>
    <submittedName>
        <fullName evidence="1">CAZy families GH2 protein</fullName>
    </submittedName>
</protein>
<dbReference type="AlphaFoldDB" id="A0A060BTD3"/>
<organism evidence="1">
    <name type="scientific">uncultured Rhizobium sp</name>
    <dbReference type="NCBI Taxonomy" id="155567"/>
    <lineage>
        <taxon>Bacteria</taxon>
        <taxon>Pseudomonadati</taxon>
        <taxon>Pseudomonadota</taxon>
        <taxon>Alphaproteobacteria</taxon>
        <taxon>Hyphomicrobiales</taxon>
        <taxon>Rhizobiaceae</taxon>
        <taxon>Rhizobium/Agrobacterium group</taxon>
        <taxon>Rhizobium</taxon>
        <taxon>environmental samples</taxon>
    </lineage>
</organism>
<accession>A0A060BTD3</accession>
<feature type="non-terminal residue" evidence="1">
    <location>
        <position position="1"/>
    </location>
</feature>
<reference evidence="1" key="1">
    <citation type="journal article" date="2013" name="Environ. Microbiol.">
        <title>Seasonally variable intestinal metagenomes of the red palm weevil (Rhynchophorus ferrugineus).</title>
        <authorList>
            <person name="Jia S."/>
            <person name="Zhang X."/>
            <person name="Zhang G."/>
            <person name="Yin A."/>
            <person name="Zhang S."/>
            <person name="Li F."/>
            <person name="Wang L."/>
            <person name="Zhao D."/>
            <person name="Yun Q."/>
            <person name="Tala"/>
            <person name="Wang J."/>
            <person name="Sun G."/>
            <person name="Baabdullah M."/>
            <person name="Yu X."/>
            <person name="Hu S."/>
            <person name="Al-Mssallem I.S."/>
            <person name="Yu J."/>
        </authorList>
    </citation>
    <scope>NUCLEOTIDE SEQUENCE</scope>
</reference>
<dbReference type="EMBL" id="KF116531">
    <property type="protein sequence ID" value="AIA83776.1"/>
    <property type="molecule type" value="Genomic_DNA"/>
</dbReference>
<proteinExistence type="predicted"/>
<dbReference type="SUPFAM" id="SSF49785">
    <property type="entry name" value="Galactose-binding domain-like"/>
    <property type="match status" value="1"/>
</dbReference>
<dbReference type="Gene3D" id="2.60.120.260">
    <property type="entry name" value="Galactose-binding domain-like"/>
    <property type="match status" value="1"/>
</dbReference>
<sequence length="92" mass="10896">LLILKKKYINEELETYQIVNIPHNGLDLPLNYFDEESYQKIYTYQRIINIEKLDPKNAYILKFDGLMAKAKIYLNGKDLGEYISLYLPFSVD</sequence>
<dbReference type="InterPro" id="IPR008979">
    <property type="entry name" value="Galactose-bd-like_sf"/>
</dbReference>
<evidence type="ECO:0000313" key="1">
    <source>
        <dbReference type="EMBL" id="AIA83776.1"/>
    </source>
</evidence>
<feature type="non-terminal residue" evidence="1">
    <location>
        <position position="92"/>
    </location>
</feature>
<name>A0A060BTD3_9HYPH</name>